<evidence type="ECO:0000259" key="11">
    <source>
        <dbReference type="PROSITE" id="PS51755"/>
    </source>
</evidence>
<dbReference type="CDD" id="cd00383">
    <property type="entry name" value="trans_reg_C"/>
    <property type="match status" value="1"/>
</dbReference>
<dbReference type="SMART" id="SM00862">
    <property type="entry name" value="Trans_reg_C"/>
    <property type="match status" value="1"/>
</dbReference>
<keyword evidence="4" id="KW-0902">Two-component regulatory system</keyword>
<dbReference type="GO" id="GO:0000976">
    <property type="term" value="F:transcription cis-regulatory region binding"/>
    <property type="evidence" value="ECO:0007669"/>
    <property type="project" value="TreeGrafter"/>
</dbReference>
<dbReference type="STRING" id="452.Lspi_1731"/>
<evidence type="ECO:0000256" key="4">
    <source>
        <dbReference type="ARBA" id="ARBA00023012"/>
    </source>
</evidence>
<dbReference type="SMART" id="SM00448">
    <property type="entry name" value="REC"/>
    <property type="match status" value="1"/>
</dbReference>
<comment type="subcellular location">
    <subcellularLocation>
        <location evidence="1">Cytoplasm</location>
    </subcellularLocation>
</comment>
<dbReference type="InterPro" id="IPR001867">
    <property type="entry name" value="OmpR/PhoB-type_DNA-bd"/>
</dbReference>
<keyword evidence="2" id="KW-0963">Cytoplasm</keyword>
<keyword evidence="13" id="KW-1185">Reference proteome</keyword>
<feature type="domain" description="OmpR/PhoB-type" evidence="11">
    <location>
        <begin position="130"/>
        <end position="230"/>
    </location>
</feature>
<dbReference type="SUPFAM" id="SSF46894">
    <property type="entry name" value="C-terminal effector domain of the bipartite response regulators"/>
    <property type="match status" value="1"/>
</dbReference>
<dbReference type="InterPro" id="IPR011006">
    <property type="entry name" value="CheY-like_superfamily"/>
</dbReference>
<dbReference type="InterPro" id="IPR036388">
    <property type="entry name" value="WH-like_DNA-bd_sf"/>
</dbReference>
<evidence type="ECO:0000259" key="10">
    <source>
        <dbReference type="PROSITE" id="PS50110"/>
    </source>
</evidence>
<proteinExistence type="predicted"/>
<keyword evidence="3" id="KW-0597">Phosphoprotein</keyword>
<dbReference type="OrthoDB" id="9802426at2"/>
<reference evidence="12 13" key="1">
    <citation type="submission" date="2015-11" db="EMBL/GenBank/DDBJ databases">
        <title>Genomic analysis of 38 Legionella species identifies large and diverse effector repertoires.</title>
        <authorList>
            <person name="Burstein D."/>
            <person name="Amaro F."/>
            <person name="Zusman T."/>
            <person name="Lifshitz Z."/>
            <person name="Cohen O."/>
            <person name="Gilbert J.A."/>
            <person name="Pupko T."/>
            <person name="Shuman H.A."/>
            <person name="Segal G."/>
        </authorList>
    </citation>
    <scope>NUCLEOTIDE SEQUENCE [LARGE SCALE GENOMIC DNA]</scope>
    <source>
        <strain evidence="12 13">Mt.St.Helens-9</strain>
    </source>
</reference>
<dbReference type="PROSITE" id="PS50110">
    <property type="entry name" value="RESPONSE_REGULATORY"/>
    <property type="match status" value="1"/>
</dbReference>
<keyword evidence="7" id="KW-0804">Transcription</keyword>
<organism evidence="12 13">
    <name type="scientific">Legionella spiritensis</name>
    <dbReference type="NCBI Taxonomy" id="452"/>
    <lineage>
        <taxon>Bacteria</taxon>
        <taxon>Pseudomonadati</taxon>
        <taxon>Pseudomonadota</taxon>
        <taxon>Gammaproteobacteria</taxon>
        <taxon>Legionellales</taxon>
        <taxon>Legionellaceae</taxon>
        <taxon>Legionella</taxon>
    </lineage>
</organism>
<dbReference type="PANTHER" id="PTHR48111">
    <property type="entry name" value="REGULATOR OF RPOS"/>
    <property type="match status" value="1"/>
</dbReference>
<feature type="domain" description="Response regulatory" evidence="10">
    <location>
        <begin position="6"/>
        <end position="116"/>
    </location>
</feature>
<dbReference type="GO" id="GO:0005829">
    <property type="term" value="C:cytosol"/>
    <property type="evidence" value="ECO:0007669"/>
    <property type="project" value="TreeGrafter"/>
</dbReference>
<dbReference type="PANTHER" id="PTHR48111:SF4">
    <property type="entry name" value="DNA-BINDING DUAL TRANSCRIPTIONAL REGULATOR OMPR"/>
    <property type="match status" value="1"/>
</dbReference>
<dbReference type="EMBL" id="LNYX01000029">
    <property type="protein sequence ID" value="KTD62519.1"/>
    <property type="molecule type" value="Genomic_DNA"/>
</dbReference>
<dbReference type="GO" id="GO:0000156">
    <property type="term" value="F:phosphorelay response regulator activity"/>
    <property type="evidence" value="ECO:0007669"/>
    <property type="project" value="TreeGrafter"/>
</dbReference>
<evidence type="ECO:0000313" key="12">
    <source>
        <dbReference type="EMBL" id="KTD62519.1"/>
    </source>
</evidence>
<dbReference type="RefSeq" id="WP_058483657.1">
    <property type="nucleotide sequence ID" value="NZ_CAAAII010000006.1"/>
</dbReference>
<keyword evidence="6 9" id="KW-0238">DNA-binding</keyword>
<accession>A0A0W0Z080</accession>
<evidence type="ECO:0000313" key="13">
    <source>
        <dbReference type="Proteomes" id="UP000054877"/>
    </source>
</evidence>
<dbReference type="FunFam" id="1.10.10.10:FF:000099">
    <property type="entry name" value="Two-component system response regulator TorR"/>
    <property type="match status" value="1"/>
</dbReference>
<evidence type="ECO:0000256" key="9">
    <source>
        <dbReference type="PROSITE-ProRule" id="PRU01091"/>
    </source>
</evidence>
<dbReference type="Gene3D" id="1.10.10.10">
    <property type="entry name" value="Winged helix-like DNA-binding domain superfamily/Winged helix DNA-binding domain"/>
    <property type="match status" value="1"/>
</dbReference>
<dbReference type="GO" id="GO:0006355">
    <property type="term" value="P:regulation of DNA-templated transcription"/>
    <property type="evidence" value="ECO:0007669"/>
    <property type="project" value="InterPro"/>
</dbReference>
<evidence type="ECO:0000256" key="2">
    <source>
        <dbReference type="ARBA" id="ARBA00022490"/>
    </source>
</evidence>
<evidence type="ECO:0000256" key="1">
    <source>
        <dbReference type="ARBA" id="ARBA00004496"/>
    </source>
</evidence>
<feature type="DNA-binding region" description="OmpR/PhoB-type" evidence="9">
    <location>
        <begin position="130"/>
        <end position="230"/>
    </location>
</feature>
<dbReference type="SUPFAM" id="SSF52172">
    <property type="entry name" value="CheY-like"/>
    <property type="match status" value="1"/>
</dbReference>
<dbReference type="Gene3D" id="6.10.250.690">
    <property type="match status" value="1"/>
</dbReference>
<sequence>MLPHRKYVLIIDDAPRDKRLDDYFNKFDFTIVQEPYLPETGEQTQAPEAILISERFIRSNSVNIAELYQHYNGPLLVISDNYDEDTCVKMLEAGADDFLIKPVHPRELHARISAIGRRVQRARKEQEPEKEVLLFANWRLYPSSRQVFDEQNKELSLSAGEYDLLLAFARQPQRILGREFLLQITKNSELNPFDRRIDVQISRLRQKIETDAKKPALIKTIRNGGYLFTARVIAIKEGTETNLPYEK</sequence>
<dbReference type="InterPro" id="IPR001789">
    <property type="entry name" value="Sig_transdc_resp-reg_receiver"/>
</dbReference>
<comment type="caution">
    <text evidence="8">Lacks conserved residue(s) required for the propagation of feature annotation.</text>
</comment>
<keyword evidence="5" id="KW-0805">Transcription regulation</keyword>
<gene>
    <name evidence="12" type="ORF">Lspi_1731</name>
</gene>
<dbReference type="PATRIC" id="fig|452.5.peg.1907"/>
<comment type="caution">
    <text evidence="12">The sequence shown here is derived from an EMBL/GenBank/DDBJ whole genome shotgun (WGS) entry which is preliminary data.</text>
</comment>
<dbReference type="InterPro" id="IPR039420">
    <property type="entry name" value="WalR-like"/>
</dbReference>
<evidence type="ECO:0000256" key="6">
    <source>
        <dbReference type="ARBA" id="ARBA00023125"/>
    </source>
</evidence>
<evidence type="ECO:0000256" key="8">
    <source>
        <dbReference type="PROSITE-ProRule" id="PRU00169"/>
    </source>
</evidence>
<dbReference type="AlphaFoldDB" id="A0A0W0Z080"/>
<dbReference type="Pfam" id="PF00486">
    <property type="entry name" value="Trans_reg_C"/>
    <property type="match status" value="1"/>
</dbReference>
<evidence type="ECO:0000256" key="7">
    <source>
        <dbReference type="ARBA" id="ARBA00023163"/>
    </source>
</evidence>
<dbReference type="PROSITE" id="PS51755">
    <property type="entry name" value="OMPR_PHOB"/>
    <property type="match status" value="1"/>
</dbReference>
<dbReference type="Proteomes" id="UP000054877">
    <property type="component" value="Unassembled WGS sequence"/>
</dbReference>
<dbReference type="InterPro" id="IPR016032">
    <property type="entry name" value="Sig_transdc_resp-reg_C-effctor"/>
</dbReference>
<evidence type="ECO:0000256" key="3">
    <source>
        <dbReference type="ARBA" id="ARBA00022553"/>
    </source>
</evidence>
<dbReference type="GO" id="GO:0032993">
    <property type="term" value="C:protein-DNA complex"/>
    <property type="evidence" value="ECO:0007669"/>
    <property type="project" value="TreeGrafter"/>
</dbReference>
<evidence type="ECO:0000256" key="5">
    <source>
        <dbReference type="ARBA" id="ARBA00023015"/>
    </source>
</evidence>
<name>A0A0W0Z080_LEGSP</name>
<protein>
    <submittedName>
        <fullName evidence="12">DNA-binding response regulator</fullName>
    </submittedName>
</protein>